<comment type="similarity">
    <text evidence="1">Belongs to the methyltransferase superfamily. Type-7 methyltransferase family.</text>
</comment>
<dbReference type="Proteomes" id="UP001206925">
    <property type="component" value="Unassembled WGS sequence"/>
</dbReference>
<dbReference type="Gene3D" id="3.40.50.150">
    <property type="entry name" value="Vaccinia Virus protein VP39"/>
    <property type="match status" value="1"/>
</dbReference>
<dbReference type="GO" id="GO:0008168">
    <property type="term" value="F:methyltransferase activity"/>
    <property type="evidence" value="ECO:0007669"/>
    <property type="project" value="InterPro"/>
</dbReference>
<sequence>ENVTCTKSVSHDKTDNHRIADLGCSSSKNALLSLSYVLKITIISHHNFKQVGLNYIFENDFNNLFKLLPDFYAKLKEKNGDNFFE</sequence>
<dbReference type="InterPro" id="IPR005299">
    <property type="entry name" value="MeTrfase_7"/>
</dbReference>
<gene>
    <name evidence="2" type="ORF">M8C21_011146</name>
</gene>
<dbReference type="Pfam" id="PF03492">
    <property type="entry name" value="Methyltransf_7"/>
    <property type="match status" value="1"/>
</dbReference>
<dbReference type="SUPFAM" id="SSF53335">
    <property type="entry name" value="S-adenosyl-L-methionine-dependent methyltransferases"/>
    <property type="match status" value="1"/>
</dbReference>
<keyword evidence="3" id="KW-1185">Reference proteome</keyword>
<evidence type="ECO:0000313" key="3">
    <source>
        <dbReference type="Proteomes" id="UP001206925"/>
    </source>
</evidence>
<dbReference type="AlphaFoldDB" id="A0AAD5CEQ3"/>
<comment type="caution">
    <text evidence="2">The sequence shown here is derived from an EMBL/GenBank/DDBJ whole genome shotgun (WGS) entry which is preliminary data.</text>
</comment>
<dbReference type="EMBL" id="JAMZMK010008544">
    <property type="protein sequence ID" value="KAI7739905.1"/>
    <property type="molecule type" value="Genomic_DNA"/>
</dbReference>
<reference evidence="2" key="1">
    <citation type="submission" date="2022-06" db="EMBL/GenBank/DDBJ databases">
        <title>Uncovering the hologenomic basis of an extraordinary plant invasion.</title>
        <authorList>
            <person name="Bieker V.C."/>
            <person name="Martin M.D."/>
            <person name="Gilbert T."/>
            <person name="Hodgins K."/>
            <person name="Battlay P."/>
            <person name="Petersen B."/>
            <person name="Wilson J."/>
        </authorList>
    </citation>
    <scope>NUCLEOTIDE SEQUENCE</scope>
    <source>
        <strain evidence="2">AA19_3_7</strain>
        <tissue evidence="2">Leaf</tissue>
    </source>
</reference>
<dbReference type="InterPro" id="IPR029063">
    <property type="entry name" value="SAM-dependent_MTases_sf"/>
</dbReference>
<feature type="non-terminal residue" evidence="2">
    <location>
        <position position="1"/>
    </location>
</feature>
<name>A0AAD5CEQ3_AMBAR</name>
<protein>
    <submittedName>
        <fullName evidence="2">Uncharacterized protein</fullName>
    </submittedName>
</protein>
<evidence type="ECO:0000313" key="2">
    <source>
        <dbReference type="EMBL" id="KAI7739905.1"/>
    </source>
</evidence>
<proteinExistence type="inferred from homology"/>
<accession>A0AAD5CEQ3</accession>
<evidence type="ECO:0000256" key="1">
    <source>
        <dbReference type="ARBA" id="ARBA00007967"/>
    </source>
</evidence>
<organism evidence="2 3">
    <name type="scientific">Ambrosia artemisiifolia</name>
    <name type="common">Common ragweed</name>
    <dbReference type="NCBI Taxonomy" id="4212"/>
    <lineage>
        <taxon>Eukaryota</taxon>
        <taxon>Viridiplantae</taxon>
        <taxon>Streptophyta</taxon>
        <taxon>Embryophyta</taxon>
        <taxon>Tracheophyta</taxon>
        <taxon>Spermatophyta</taxon>
        <taxon>Magnoliopsida</taxon>
        <taxon>eudicotyledons</taxon>
        <taxon>Gunneridae</taxon>
        <taxon>Pentapetalae</taxon>
        <taxon>asterids</taxon>
        <taxon>campanulids</taxon>
        <taxon>Asterales</taxon>
        <taxon>Asteraceae</taxon>
        <taxon>Asteroideae</taxon>
        <taxon>Heliantheae alliance</taxon>
        <taxon>Heliantheae</taxon>
        <taxon>Ambrosia</taxon>
    </lineage>
</organism>